<dbReference type="GO" id="GO:0005737">
    <property type="term" value="C:cytoplasm"/>
    <property type="evidence" value="ECO:0007669"/>
    <property type="project" value="TreeGrafter"/>
</dbReference>
<sequence length="291" mass="31686">MKINTVSIVGCGWFGLPLAKHLVKLGYQVSGSKRECEAANKLQIDGIQGFSLDLDNHEFNGQCLEADQLSENGEALQSSFKSELKASLHTDALVINIPPSIRKLPHAYLNRLEYLKSLMANHAYQRVIFISTTGVYPATGESMMESDASPHSPSSDILLQAESLFSKDYPTCVLRFSGLIGPARHPGRFLAGKKDLSGPDAAVNLVHLDDCIGAVSSLLSSETISPVYNLCASGHPGRADFYRRAAEHLSLEAPTFGTEPQVEKIIDGSKITKELGFHYRHDSPLDMLGKC</sequence>
<keyword evidence="2" id="KW-1185">Reference proteome</keyword>
<gene>
    <name evidence="1" type="ORF">Sps_03513</name>
</gene>
<dbReference type="STRING" id="225848.Sps_03513"/>
<dbReference type="GO" id="GO:0004029">
    <property type="term" value="F:aldehyde dehydrogenase (NAD+) activity"/>
    <property type="evidence" value="ECO:0007669"/>
    <property type="project" value="TreeGrafter"/>
</dbReference>
<organism evidence="1 2">
    <name type="scientific">Shewanella psychrophila</name>
    <dbReference type="NCBI Taxonomy" id="225848"/>
    <lineage>
        <taxon>Bacteria</taxon>
        <taxon>Pseudomonadati</taxon>
        <taxon>Pseudomonadota</taxon>
        <taxon>Gammaproteobacteria</taxon>
        <taxon>Alteromonadales</taxon>
        <taxon>Shewanellaceae</taxon>
        <taxon>Shewanella</taxon>
    </lineage>
</organism>
<dbReference type="PANTHER" id="PTHR48079">
    <property type="entry name" value="PROTEIN YEEZ"/>
    <property type="match status" value="1"/>
</dbReference>
<dbReference type="OrthoDB" id="751203at2"/>
<dbReference type="PANTHER" id="PTHR48079:SF6">
    <property type="entry name" value="NAD(P)-BINDING DOMAIN-CONTAINING PROTEIN-RELATED"/>
    <property type="match status" value="1"/>
</dbReference>
<dbReference type="InterPro" id="IPR036291">
    <property type="entry name" value="NAD(P)-bd_dom_sf"/>
</dbReference>
<evidence type="ECO:0000313" key="1">
    <source>
        <dbReference type="EMBL" id="AQS38640.1"/>
    </source>
</evidence>
<dbReference type="RefSeq" id="WP_077753656.1">
    <property type="nucleotide sequence ID" value="NZ_CP014782.1"/>
</dbReference>
<reference evidence="1 2" key="1">
    <citation type="submission" date="2016-03" db="EMBL/GenBank/DDBJ databases">
        <title>Complete genome sequence of Shewanella psychrophila WP2, a deep sea bacterium isolated from west Pacific sediment.</title>
        <authorList>
            <person name="Xu G."/>
            <person name="Jian H."/>
        </authorList>
    </citation>
    <scope>NUCLEOTIDE SEQUENCE [LARGE SCALE GENOMIC DNA]</scope>
    <source>
        <strain evidence="1 2">WP2</strain>
    </source>
</reference>
<name>A0A1S6HSW4_9GAMM</name>
<protein>
    <recommendedName>
        <fullName evidence="3">Nucleoside-diphosphate-sugar epimerase</fullName>
    </recommendedName>
</protein>
<dbReference type="InterPro" id="IPR051783">
    <property type="entry name" value="NAD(P)-dependent_oxidoreduct"/>
</dbReference>
<proteinExistence type="predicted"/>
<dbReference type="EMBL" id="CP014782">
    <property type="protein sequence ID" value="AQS38640.1"/>
    <property type="molecule type" value="Genomic_DNA"/>
</dbReference>
<dbReference type="CDD" id="cd05266">
    <property type="entry name" value="SDR_a4"/>
    <property type="match status" value="1"/>
</dbReference>
<dbReference type="AlphaFoldDB" id="A0A1S6HSW4"/>
<evidence type="ECO:0008006" key="3">
    <source>
        <dbReference type="Google" id="ProtNLM"/>
    </source>
</evidence>
<accession>A0A1S6HSW4</accession>
<evidence type="ECO:0000313" key="2">
    <source>
        <dbReference type="Proteomes" id="UP000189545"/>
    </source>
</evidence>
<dbReference type="Gene3D" id="3.40.50.720">
    <property type="entry name" value="NAD(P)-binding Rossmann-like Domain"/>
    <property type="match status" value="1"/>
</dbReference>
<dbReference type="KEGG" id="spsw:Sps_03513"/>
<dbReference type="Proteomes" id="UP000189545">
    <property type="component" value="Chromosome"/>
</dbReference>
<dbReference type="SUPFAM" id="SSF51735">
    <property type="entry name" value="NAD(P)-binding Rossmann-fold domains"/>
    <property type="match status" value="1"/>
</dbReference>